<organism evidence="1 2">
    <name type="scientific">Hypoxylon rubiginosum</name>
    <dbReference type="NCBI Taxonomy" id="110542"/>
    <lineage>
        <taxon>Eukaryota</taxon>
        <taxon>Fungi</taxon>
        <taxon>Dikarya</taxon>
        <taxon>Ascomycota</taxon>
        <taxon>Pezizomycotina</taxon>
        <taxon>Sordariomycetes</taxon>
        <taxon>Xylariomycetidae</taxon>
        <taxon>Xylariales</taxon>
        <taxon>Hypoxylaceae</taxon>
        <taxon>Hypoxylon</taxon>
    </lineage>
</organism>
<proteinExistence type="predicted"/>
<evidence type="ECO:0000313" key="2">
    <source>
        <dbReference type="Proteomes" id="UP001497680"/>
    </source>
</evidence>
<accession>A0ACC0DIT8</accession>
<dbReference type="Proteomes" id="UP001497680">
    <property type="component" value="Unassembled WGS sequence"/>
</dbReference>
<evidence type="ECO:0000313" key="1">
    <source>
        <dbReference type="EMBL" id="KAI6092110.1"/>
    </source>
</evidence>
<dbReference type="EMBL" id="MU394284">
    <property type="protein sequence ID" value="KAI6092110.1"/>
    <property type="molecule type" value="Genomic_DNA"/>
</dbReference>
<comment type="caution">
    <text evidence="1">The sequence shown here is derived from an EMBL/GenBank/DDBJ whole genome shotgun (WGS) entry which is preliminary data.</text>
</comment>
<keyword evidence="2" id="KW-1185">Reference proteome</keyword>
<sequence length="211" mass="22889">MINMSTNGGGSNASNGGGSGIRNSMLRHWRNSSIALGRSGSKKGGDRSEERAAKRLSIPFMSSSGTSTPKSPAEAPPAAAAVQPPKQTDTDIPNGAVAAPPSQGISLHVTVHIAPENAERFLAAFKTVFDVVAAEPECTFFEVYRSPEEPGKFSWVENWSKDTQWFMEKQITKPYYKEYLEITEPMFLKPREATILEPVGPELSVIKGNAF</sequence>
<name>A0ACC0DIT8_9PEZI</name>
<reference evidence="1 2" key="1">
    <citation type="journal article" date="2022" name="New Phytol.">
        <title>Ecological generalism drives hyperdiversity of secondary metabolite gene clusters in xylarialean endophytes.</title>
        <authorList>
            <person name="Franco M.E.E."/>
            <person name="Wisecaver J.H."/>
            <person name="Arnold A.E."/>
            <person name="Ju Y.M."/>
            <person name="Slot J.C."/>
            <person name="Ahrendt S."/>
            <person name="Moore L.P."/>
            <person name="Eastman K.E."/>
            <person name="Scott K."/>
            <person name="Konkel Z."/>
            <person name="Mondo S.J."/>
            <person name="Kuo A."/>
            <person name="Hayes R.D."/>
            <person name="Haridas S."/>
            <person name="Andreopoulos B."/>
            <person name="Riley R."/>
            <person name="LaButti K."/>
            <person name="Pangilinan J."/>
            <person name="Lipzen A."/>
            <person name="Amirebrahimi M."/>
            <person name="Yan J."/>
            <person name="Adam C."/>
            <person name="Keymanesh K."/>
            <person name="Ng V."/>
            <person name="Louie K."/>
            <person name="Northen T."/>
            <person name="Drula E."/>
            <person name="Henrissat B."/>
            <person name="Hsieh H.M."/>
            <person name="Youens-Clark K."/>
            <person name="Lutzoni F."/>
            <person name="Miadlikowska J."/>
            <person name="Eastwood D.C."/>
            <person name="Hamelin R.C."/>
            <person name="Grigoriev I.V."/>
            <person name="U'Ren J.M."/>
        </authorList>
    </citation>
    <scope>NUCLEOTIDE SEQUENCE [LARGE SCALE GENOMIC DNA]</scope>
    <source>
        <strain evidence="1 2">ER1909</strain>
    </source>
</reference>
<protein>
    <submittedName>
        <fullName evidence="1">Uncharacterized protein</fullName>
    </submittedName>
</protein>
<gene>
    <name evidence="1" type="ORF">F4821DRAFT_224925</name>
</gene>